<feature type="transmembrane region" description="Helical" evidence="7">
    <location>
        <begin position="127"/>
        <end position="147"/>
    </location>
</feature>
<reference evidence="8 9" key="1">
    <citation type="submission" date="2019-12" db="EMBL/GenBank/DDBJ databases">
        <title>Genome sequencing and assembly of endphytes of Porphyra tenera.</title>
        <authorList>
            <person name="Park J.M."/>
            <person name="Shin R."/>
            <person name="Jo S.H."/>
        </authorList>
    </citation>
    <scope>NUCLEOTIDE SEQUENCE [LARGE SCALE GENOMIC DNA]</scope>
    <source>
        <strain evidence="8 9">GPM4</strain>
    </source>
</reference>
<evidence type="ECO:0000256" key="7">
    <source>
        <dbReference type="HAMAP-Rule" id="MF_01844"/>
    </source>
</evidence>
<evidence type="ECO:0000256" key="5">
    <source>
        <dbReference type="ARBA" id="ARBA00023136"/>
    </source>
</evidence>
<evidence type="ECO:0000313" key="9">
    <source>
        <dbReference type="Proteomes" id="UP000464524"/>
    </source>
</evidence>
<dbReference type="Proteomes" id="UP000464524">
    <property type="component" value="Chromosome"/>
</dbReference>
<comment type="subcellular location">
    <subcellularLocation>
        <location evidence="1">Cell inner membrane</location>
        <topology evidence="1">Multi-pass membrane protein</topology>
    </subcellularLocation>
    <subcellularLocation>
        <location evidence="7">Cell membrane</location>
        <topology evidence="7">Multi-pass membrane protein</topology>
    </subcellularLocation>
</comment>
<dbReference type="HAMAP" id="MF_01844">
    <property type="entry name" value="NhaA"/>
    <property type="match status" value="1"/>
</dbReference>
<feature type="transmembrane region" description="Helical" evidence="7">
    <location>
        <begin position="154"/>
        <end position="175"/>
    </location>
</feature>
<accession>A0A857JNJ6</accession>
<feature type="transmembrane region" description="Helical" evidence="7">
    <location>
        <begin position="12"/>
        <end position="39"/>
    </location>
</feature>
<keyword evidence="9" id="KW-1185">Reference proteome</keyword>
<dbReference type="NCBIfam" id="TIGR00773">
    <property type="entry name" value="NhaA"/>
    <property type="match status" value="1"/>
</dbReference>
<dbReference type="InterPro" id="IPR004670">
    <property type="entry name" value="NhaA"/>
</dbReference>
<dbReference type="InterPro" id="IPR023171">
    <property type="entry name" value="Na/H_antiporter_dom_sf"/>
</dbReference>
<dbReference type="Pfam" id="PF06965">
    <property type="entry name" value="Na_H_antiport_1"/>
    <property type="match status" value="1"/>
</dbReference>
<dbReference type="KEGG" id="pmes:FX988_02849"/>
<comment type="similarity">
    <text evidence="7">Belongs to the NhaA Na(+)/H(+) (TC 2.A.33) antiporter family.</text>
</comment>
<protein>
    <recommendedName>
        <fullName evidence="7">Na(+)/H(+) antiporter NhaA</fullName>
    </recommendedName>
    <alternativeName>
        <fullName evidence="7">Sodium/proton antiporter NhaA</fullName>
    </alternativeName>
</protein>
<evidence type="ECO:0000313" key="8">
    <source>
        <dbReference type="EMBL" id="QHJ12591.1"/>
    </source>
</evidence>
<dbReference type="RefSeq" id="WP_160180769.1">
    <property type="nucleotide sequence ID" value="NZ_CP047656.1"/>
</dbReference>
<feature type="transmembrane region" description="Helical" evidence="7">
    <location>
        <begin position="91"/>
        <end position="115"/>
    </location>
</feature>
<evidence type="ECO:0000256" key="1">
    <source>
        <dbReference type="ARBA" id="ARBA00004429"/>
    </source>
</evidence>
<dbReference type="OrthoDB" id="9808135at2"/>
<comment type="catalytic activity">
    <reaction evidence="7">
        <text>Na(+)(in) + 2 H(+)(out) = Na(+)(out) + 2 H(+)(in)</text>
        <dbReference type="Rhea" id="RHEA:29251"/>
        <dbReference type="ChEBI" id="CHEBI:15378"/>
        <dbReference type="ChEBI" id="CHEBI:29101"/>
    </reaction>
</comment>
<evidence type="ECO:0000256" key="4">
    <source>
        <dbReference type="ARBA" id="ARBA00022989"/>
    </source>
</evidence>
<proteinExistence type="inferred from homology"/>
<keyword evidence="6 7" id="KW-0739">Sodium transport</keyword>
<dbReference type="PANTHER" id="PTHR30341:SF0">
    <property type="entry name" value="NA(+)_H(+) ANTIPORTER NHAA"/>
    <property type="match status" value="1"/>
</dbReference>
<gene>
    <name evidence="7" type="primary">nhaA</name>
    <name evidence="8" type="ORF">FX988_02849</name>
</gene>
<comment type="function">
    <text evidence="7">Na(+)/H(+) antiporter that extrudes sodium in exchange for external protons.</text>
</comment>
<evidence type="ECO:0000256" key="3">
    <source>
        <dbReference type="ARBA" id="ARBA00022692"/>
    </source>
</evidence>
<name>A0A857JNJ6_9ALTE</name>
<dbReference type="PANTHER" id="PTHR30341">
    <property type="entry name" value="SODIUM ION/PROTON ANTIPORTER NHAA-RELATED"/>
    <property type="match status" value="1"/>
</dbReference>
<dbReference type="EMBL" id="CP047656">
    <property type="protein sequence ID" value="QHJ12591.1"/>
    <property type="molecule type" value="Genomic_DNA"/>
</dbReference>
<evidence type="ECO:0000256" key="6">
    <source>
        <dbReference type="ARBA" id="ARBA00023201"/>
    </source>
</evidence>
<dbReference type="AlphaFoldDB" id="A0A857JNJ6"/>
<keyword evidence="7" id="KW-0915">Sodium</keyword>
<feature type="transmembrane region" description="Helical" evidence="7">
    <location>
        <begin position="207"/>
        <end position="237"/>
    </location>
</feature>
<feature type="transmembrane region" description="Helical" evidence="7">
    <location>
        <begin position="181"/>
        <end position="200"/>
    </location>
</feature>
<keyword evidence="3 7" id="KW-0812">Transmembrane</keyword>
<feature type="transmembrane region" description="Helical" evidence="7">
    <location>
        <begin position="257"/>
        <end position="280"/>
    </location>
</feature>
<keyword evidence="2 7" id="KW-1003">Cell membrane</keyword>
<keyword evidence="4 7" id="KW-1133">Transmembrane helix</keyword>
<dbReference type="NCBIfam" id="NF007112">
    <property type="entry name" value="PRK09561.1"/>
    <property type="match status" value="1"/>
</dbReference>
<feature type="transmembrane region" description="Helical" evidence="7">
    <location>
        <begin position="59"/>
        <end position="79"/>
    </location>
</feature>
<keyword evidence="7" id="KW-0406">Ion transport</keyword>
<keyword evidence="7" id="KW-0050">Antiport</keyword>
<feature type="transmembrane region" description="Helical" evidence="7">
    <location>
        <begin position="326"/>
        <end position="351"/>
    </location>
</feature>
<feature type="transmembrane region" description="Helical" evidence="7">
    <location>
        <begin position="363"/>
        <end position="383"/>
    </location>
</feature>
<sequence length="405" mass="43089">MQTYLSKLIQHEAAGGVLLVVAAALAMILANSPAFGFYNGLLEIPVSIRFGAFEIAKPLLLWVNDGLMAIFFFLVGLEVKREILDGQLSSVSQVTLPAVAAIAGIVFPALIYVWFNVDDPIAVNGWAIPSATDIAFAVGVFTIFGKFLPLSLKLFLLSVAIFDDIGAIVIIALFYSQDLSTTSLVVACVGLVGLFVLNRFNVRRQAAYIIIGVVVWAAVLKSGVHATLAGFALAWFIPLKLKNEDGHPMLPHLEHKLHPWVGFVVLPIFAFANAGVSLFGASFSDLLNPITLGIAAGLFVGKQIGIFGVCWLTVKAGLANLPQGANWVQLYGVSLLCGIGFTMSLFIGSLAFEEQGLAYQTSVKVGVLLGSLVSAVLGAVLLARSNTKSKQRIEAENQVTDNAAI</sequence>
<organism evidence="8 9">
    <name type="scientific">Paraglaciecola mesophila</name>
    <dbReference type="NCBI Taxonomy" id="197222"/>
    <lineage>
        <taxon>Bacteria</taxon>
        <taxon>Pseudomonadati</taxon>
        <taxon>Pseudomonadota</taxon>
        <taxon>Gammaproteobacteria</taxon>
        <taxon>Alteromonadales</taxon>
        <taxon>Alteromonadaceae</taxon>
        <taxon>Paraglaciecola</taxon>
    </lineage>
</organism>
<feature type="transmembrane region" description="Helical" evidence="7">
    <location>
        <begin position="292"/>
        <end position="314"/>
    </location>
</feature>
<evidence type="ECO:0000256" key="2">
    <source>
        <dbReference type="ARBA" id="ARBA00022475"/>
    </source>
</evidence>
<dbReference type="GO" id="GO:0015385">
    <property type="term" value="F:sodium:proton antiporter activity"/>
    <property type="evidence" value="ECO:0007669"/>
    <property type="project" value="UniProtKB-UniRule"/>
</dbReference>
<keyword evidence="7" id="KW-0813">Transport</keyword>
<keyword evidence="5 7" id="KW-0472">Membrane</keyword>
<dbReference type="GO" id="GO:0006885">
    <property type="term" value="P:regulation of pH"/>
    <property type="evidence" value="ECO:0007669"/>
    <property type="project" value="UniProtKB-UniRule"/>
</dbReference>
<dbReference type="Gene3D" id="1.20.1530.10">
    <property type="entry name" value="Na+/H+ antiporter like domain"/>
    <property type="match status" value="1"/>
</dbReference>
<dbReference type="GO" id="GO:0005886">
    <property type="term" value="C:plasma membrane"/>
    <property type="evidence" value="ECO:0007669"/>
    <property type="project" value="UniProtKB-SubCell"/>
</dbReference>
<dbReference type="NCBIfam" id="NF007111">
    <property type="entry name" value="PRK09560.1"/>
    <property type="match status" value="1"/>
</dbReference>